<sequence>MINPSVNQGTETAKLRDAVEKLWLVPEAQEHDQTLEELRGMATVKLFYRLRQKGFSKEESSNLVAHIIGIQLDPGGHRINWTLKEVNTFLFLRFLHSERHVAVA</sequence>
<organism evidence="1 2">
    <name type="scientific">Candidatus Terrybacteria bacterium RIFCSPLOWO2_01_FULL_40_23</name>
    <dbReference type="NCBI Taxonomy" id="1802366"/>
    <lineage>
        <taxon>Bacteria</taxon>
        <taxon>Candidatus Terryibacteriota</taxon>
    </lineage>
</organism>
<proteinExistence type="predicted"/>
<evidence type="ECO:0000313" key="2">
    <source>
        <dbReference type="Proteomes" id="UP000176951"/>
    </source>
</evidence>
<reference evidence="1 2" key="1">
    <citation type="journal article" date="2016" name="Nat. Commun.">
        <title>Thousands of microbial genomes shed light on interconnected biogeochemical processes in an aquifer system.</title>
        <authorList>
            <person name="Anantharaman K."/>
            <person name="Brown C.T."/>
            <person name="Hug L.A."/>
            <person name="Sharon I."/>
            <person name="Castelle C.J."/>
            <person name="Probst A.J."/>
            <person name="Thomas B.C."/>
            <person name="Singh A."/>
            <person name="Wilkins M.J."/>
            <person name="Karaoz U."/>
            <person name="Brodie E.L."/>
            <person name="Williams K.H."/>
            <person name="Hubbard S.S."/>
            <person name="Banfield J.F."/>
        </authorList>
    </citation>
    <scope>NUCLEOTIDE SEQUENCE [LARGE SCALE GENOMIC DNA]</scope>
</reference>
<evidence type="ECO:0000313" key="1">
    <source>
        <dbReference type="EMBL" id="OHA52191.1"/>
    </source>
</evidence>
<dbReference type="EMBL" id="MHSW01000012">
    <property type="protein sequence ID" value="OHA52191.1"/>
    <property type="molecule type" value="Genomic_DNA"/>
</dbReference>
<comment type="caution">
    <text evidence="1">The sequence shown here is derived from an EMBL/GenBank/DDBJ whole genome shotgun (WGS) entry which is preliminary data.</text>
</comment>
<accession>A0A1G2PX51</accession>
<dbReference type="AlphaFoldDB" id="A0A1G2PX51"/>
<name>A0A1G2PX51_9BACT</name>
<dbReference type="Proteomes" id="UP000176951">
    <property type="component" value="Unassembled WGS sequence"/>
</dbReference>
<protein>
    <submittedName>
        <fullName evidence="1">Uncharacterized protein</fullName>
    </submittedName>
</protein>
<gene>
    <name evidence="1" type="ORF">A3A97_04770</name>
</gene>